<sequence>MDLQLVWATILLILHSVLCKTEGDVTESTLKVGPPPMHGPPEPDLLLQRCYGHWGCFSIGEPFLSIYRPVNLFPLHPDVLDVKFFLKTRSNPDLFTRLRPESNESFIQLSLNPKEEVKFIVHGYLEHGHQKWIQDMIRELLTKDNFNVISVDWVFGAAPPYTQAVANARMVGVVLAEFIELLRDVYSIPLTSMHVIGHSLGAHVAGYAGQRLNKLGRITGLDPAEPYFQYTLEEVRLDPSDAQFVDVIHTDGGSFITGGLGMIQDCGHVDFYPNGGKRQPGCNQNVVGAIEKEGDLLYGIRRFIGCNHIRAYEFFTESVNSDCPFFGYVCDTYDNFSVGKCPWGCGPDGSMCAPMGLKAEKWKKFARDEPVKMFLHTSNTEPFCRHHYLINVRCSYSEEGRTVHTTEKGRLFVRLTGTKAQSPVLEAKKDYVQFFPGSTIEFLVSTTQMGRLLRLDLEWRSTASLLNPLTWRLFNVPQIYIRDIVVTHLETGERVVFCGRDESLIPHKIRTIFANQSCVRQPPPFLEDKKKKQDLDSMSSHLKPRFYSDR</sequence>
<evidence type="ECO:0000313" key="11">
    <source>
        <dbReference type="EMBL" id="CAL1284381.1"/>
    </source>
</evidence>
<keyword evidence="12" id="KW-1185">Reference proteome</keyword>
<dbReference type="Proteomes" id="UP001497382">
    <property type="component" value="Unassembled WGS sequence"/>
</dbReference>
<dbReference type="GO" id="GO:0004806">
    <property type="term" value="F:triacylglycerol lipase activity"/>
    <property type="evidence" value="ECO:0007669"/>
    <property type="project" value="InterPro"/>
</dbReference>
<comment type="caution">
    <text evidence="11">The sequence shown here is derived from an EMBL/GenBank/DDBJ whole genome shotgun (WGS) entry which is preliminary data.</text>
</comment>
<feature type="signal peptide" evidence="9">
    <location>
        <begin position="1"/>
        <end position="19"/>
    </location>
</feature>
<feature type="active site" description="Charge relay system" evidence="5">
    <location>
        <position position="222"/>
    </location>
</feature>
<accession>A0AAV2AKI0</accession>
<comment type="similarity">
    <text evidence="2 7">Belongs to the AB hydrolase superfamily. Lipase family.</text>
</comment>
<evidence type="ECO:0000313" key="12">
    <source>
        <dbReference type="Proteomes" id="UP001497382"/>
    </source>
</evidence>
<evidence type="ECO:0000256" key="5">
    <source>
        <dbReference type="PIRSR" id="PIRSR000865-1"/>
    </source>
</evidence>
<dbReference type="InterPro" id="IPR033906">
    <property type="entry name" value="Lipase_N"/>
</dbReference>
<dbReference type="InterPro" id="IPR000734">
    <property type="entry name" value="TAG_lipase"/>
</dbReference>
<feature type="compositionally biased region" description="Basic and acidic residues" evidence="8">
    <location>
        <begin position="526"/>
        <end position="535"/>
    </location>
</feature>
<feature type="chain" id="PRO_5043584339" description="Lipase domain-containing protein" evidence="9">
    <location>
        <begin position="20"/>
        <end position="550"/>
    </location>
</feature>
<dbReference type="InterPro" id="IPR013818">
    <property type="entry name" value="Lipase"/>
</dbReference>
<evidence type="ECO:0000256" key="7">
    <source>
        <dbReference type="RuleBase" id="RU004262"/>
    </source>
</evidence>
<feature type="active site" description="Charge relay system" evidence="5">
    <location>
        <position position="308"/>
    </location>
</feature>
<evidence type="ECO:0000256" key="8">
    <source>
        <dbReference type="SAM" id="MobiDB-lite"/>
    </source>
</evidence>
<dbReference type="EMBL" id="CAXIEN010000178">
    <property type="protein sequence ID" value="CAL1284381.1"/>
    <property type="molecule type" value="Genomic_DNA"/>
</dbReference>
<dbReference type="SUPFAM" id="SSF49723">
    <property type="entry name" value="Lipase/lipooxygenase domain (PLAT/LH2 domain)"/>
    <property type="match status" value="1"/>
</dbReference>
<dbReference type="AlphaFoldDB" id="A0AAV2AKI0"/>
<feature type="binding site" evidence="6">
    <location>
        <position position="233"/>
    </location>
    <ligand>
        <name>Ca(2+)</name>
        <dbReference type="ChEBI" id="CHEBI:29108"/>
    </ligand>
</feature>
<dbReference type="PANTHER" id="PTHR11610:SF185">
    <property type="entry name" value="LD47264P"/>
    <property type="match status" value="1"/>
</dbReference>
<feature type="binding site" evidence="6">
    <location>
        <position position="241"/>
    </location>
    <ligand>
        <name>Ca(2+)</name>
        <dbReference type="ChEBI" id="CHEBI:29108"/>
    </ligand>
</feature>
<dbReference type="InterPro" id="IPR036392">
    <property type="entry name" value="PLAT/LH2_dom_sf"/>
</dbReference>
<organism evidence="11 12">
    <name type="scientific">Larinioides sclopetarius</name>
    <dbReference type="NCBI Taxonomy" id="280406"/>
    <lineage>
        <taxon>Eukaryota</taxon>
        <taxon>Metazoa</taxon>
        <taxon>Ecdysozoa</taxon>
        <taxon>Arthropoda</taxon>
        <taxon>Chelicerata</taxon>
        <taxon>Arachnida</taxon>
        <taxon>Araneae</taxon>
        <taxon>Araneomorphae</taxon>
        <taxon>Entelegynae</taxon>
        <taxon>Araneoidea</taxon>
        <taxon>Araneidae</taxon>
        <taxon>Larinioides</taxon>
    </lineage>
</organism>
<evidence type="ECO:0000256" key="3">
    <source>
        <dbReference type="ARBA" id="ARBA00022525"/>
    </source>
</evidence>
<keyword evidence="3" id="KW-0964">Secreted</keyword>
<evidence type="ECO:0000256" key="4">
    <source>
        <dbReference type="ARBA" id="ARBA00023157"/>
    </source>
</evidence>
<feature type="active site" description="Nucleophile" evidence="5">
    <location>
        <position position="199"/>
    </location>
</feature>
<dbReference type="FunFam" id="3.40.50.1820:FF:000033">
    <property type="entry name" value="Pancreatic triacylglycerol lipase"/>
    <property type="match status" value="1"/>
</dbReference>
<dbReference type="InterPro" id="IPR002331">
    <property type="entry name" value="Lipase_panc"/>
</dbReference>
<feature type="region of interest" description="Disordered" evidence="8">
    <location>
        <begin position="525"/>
        <end position="550"/>
    </location>
</feature>
<dbReference type="CDD" id="cd00707">
    <property type="entry name" value="Pancreat_lipase_like"/>
    <property type="match status" value="1"/>
</dbReference>
<keyword evidence="9" id="KW-0732">Signal</keyword>
<dbReference type="PRINTS" id="PR00821">
    <property type="entry name" value="TAGLIPASE"/>
</dbReference>
<feature type="binding site" evidence="6">
    <location>
        <position position="236"/>
    </location>
    <ligand>
        <name>Ca(2+)</name>
        <dbReference type="ChEBI" id="CHEBI:29108"/>
    </ligand>
</feature>
<dbReference type="Gene3D" id="2.60.60.20">
    <property type="entry name" value="PLAT/LH2 domain"/>
    <property type="match status" value="1"/>
</dbReference>
<dbReference type="PANTHER" id="PTHR11610">
    <property type="entry name" value="LIPASE"/>
    <property type="match status" value="1"/>
</dbReference>
<dbReference type="GO" id="GO:0046872">
    <property type="term" value="F:metal ion binding"/>
    <property type="evidence" value="ECO:0007669"/>
    <property type="project" value="UniProtKB-KW"/>
</dbReference>
<keyword evidence="6" id="KW-0106">Calcium</keyword>
<feature type="binding site" evidence="6">
    <location>
        <position position="238"/>
    </location>
    <ligand>
        <name>Ca(2+)</name>
        <dbReference type="ChEBI" id="CHEBI:29108"/>
    </ligand>
</feature>
<dbReference type="SUPFAM" id="SSF53474">
    <property type="entry name" value="alpha/beta-Hydrolases"/>
    <property type="match status" value="1"/>
</dbReference>
<evidence type="ECO:0000256" key="9">
    <source>
        <dbReference type="SAM" id="SignalP"/>
    </source>
</evidence>
<evidence type="ECO:0000256" key="1">
    <source>
        <dbReference type="ARBA" id="ARBA00004613"/>
    </source>
</evidence>
<dbReference type="InterPro" id="IPR016272">
    <property type="entry name" value="Lipase_LIPH"/>
</dbReference>
<comment type="subcellular location">
    <subcellularLocation>
        <location evidence="1">Secreted</location>
    </subcellularLocation>
</comment>
<proteinExistence type="inferred from homology"/>
<name>A0AAV2AKI0_9ARAC</name>
<reference evidence="11 12" key="1">
    <citation type="submission" date="2024-04" db="EMBL/GenBank/DDBJ databases">
        <authorList>
            <person name="Rising A."/>
            <person name="Reimegard J."/>
            <person name="Sonavane S."/>
            <person name="Akerstrom W."/>
            <person name="Nylinder S."/>
            <person name="Hedman E."/>
            <person name="Kallberg Y."/>
        </authorList>
    </citation>
    <scope>NUCLEOTIDE SEQUENCE [LARGE SCALE GENOMIC DNA]</scope>
</reference>
<gene>
    <name evidence="11" type="ORF">LARSCL_LOCUS13115</name>
</gene>
<evidence type="ECO:0000256" key="2">
    <source>
        <dbReference type="ARBA" id="ARBA00010701"/>
    </source>
</evidence>
<dbReference type="GO" id="GO:0005615">
    <property type="term" value="C:extracellular space"/>
    <property type="evidence" value="ECO:0007669"/>
    <property type="project" value="TreeGrafter"/>
</dbReference>
<evidence type="ECO:0000259" key="10">
    <source>
        <dbReference type="Pfam" id="PF00151"/>
    </source>
</evidence>
<dbReference type="InterPro" id="IPR029058">
    <property type="entry name" value="AB_hydrolase_fold"/>
</dbReference>
<protein>
    <recommendedName>
        <fullName evidence="10">Lipase domain-containing protein</fullName>
    </recommendedName>
</protein>
<dbReference type="Gene3D" id="3.40.50.1820">
    <property type="entry name" value="alpha/beta hydrolase"/>
    <property type="match status" value="1"/>
</dbReference>
<dbReference type="PRINTS" id="PR00823">
    <property type="entry name" value="PANCLIPASE"/>
</dbReference>
<dbReference type="GO" id="GO:0016042">
    <property type="term" value="P:lipid catabolic process"/>
    <property type="evidence" value="ECO:0007669"/>
    <property type="project" value="TreeGrafter"/>
</dbReference>
<keyword evidence="4" id="KW-1015">Disulfide bond</keyword>
<keyword evidence="6" id="KW-0479">Metal-binding</keyword>
<feature type="domain" description="Lipase" evidence="10">
    <location>
        <begin position="49"/>
        <end position="383"/>
    </location>
</feature>
<dbReference type="Pfam" id="PF00151">
    <property type="entry name" value="Lipase"/>
    <property type="match status" value="1"/>
</dbReference>
<evidence type="ECO:0000256" key="6">
    <source>
        <dbReference type="PIRSR" id="PIRSR000865-2"/>
    </source>
</evidence>
<dbReference type="PIRSF" id="PIRSF000865">
    <property type="entry name" value="Lipoprotein_lipase_LIPH"/>
    <property type="match status" value="1"/>
</dbReference>